<proteinExistence type="predicted"/>
<dbReference type="PANTHER" id="PTHR12725">
    <property type="entry name" value="HALOACID DEHALOGENASE-LIKE HYDROLASE"/>
    <property type="match status" value="1"/>
</dbReference>
<dbReference type="SFLD" id="SFLDS00003">
    <property type="entry name" value="Haloacid_Dehalogenase"/>
    <property type="match status" value="1"/>
</dbReference>
<organism evidence="1 2">
    <name type="scientific">Pseudorhodobacter antarcticus</name>
    <dbReference type="NCBI Taxonomy" id="1077947"/>
    <lineage>
        <taxon>Bacteria</taxon>
        <taxon>Pseudomonadati</taxon>
        <taxon>Pseudomonadota</taxon>
        <taxon>Alphaproteobacteria</taxon>
        <taxon>Rhodobacterales</taxon>
        <taxon>Paracoccaceae</taxon>
        <taxon>Pseudorhodobacter</taxon>
    </lineage>
</organism>
<dbReference type="PANTHER" id="PTHR12725:SF117">
    <property type="entry name" value="HALOACID DEHALOGENASE-LIKE HYDROLASE"/>
    <property type="match status" value="1"/>
</dbReference>
<dbReference type="InterPro" id="IPR023214">
    <property type="entry name" value="HAD_sf"/>
</dbReference>
<dbReference type="Gene3D" id="1.10.150.450">
    <property type="match status" value="1"/>
</dbReference>
<reference evidence="1 2" key="1">
    <citation type="submission" date="2016-10" db="EMBL/GenBank/DDBJ databases">
        <authorList>
            <person name="de Groot N.N."/>
        </authorList>
    </citation>
    <scope>NUCLEOTIDE SEQUENCE [LARGE SCALE GENOMIC DNA]</scope>
    <source>
        <strain evidence="1 2">CGMCC 1.10836</strain>
    </source>
</reference>
<sequence length="241" mass="27217">MQVTGGAATVNRKRIAKRRDAPYLAQMPKDDFTHVRAWVFDLDNTLYPPAARLFDQIEVRMTQFVMDTINVNRVEADRLRRHYWAKYGTTLAGLMSEHGMDPTRYMVDVHDINLDHLQQDHALAAHIRALPGRRIVYTNGSAPYAERVLAARGLSNLFDAVYGVEHADFRPKPDRAAFEAIFAIDALNPQIGAMFEDDSRNLAAPHALGMRTVHVTPDAETAEYIHHHTDDLTAFLARLTA</sequence>
<dbReference type="InterPro" id="IPR010237">
    <property type="entry name" value="Pyr-5-nucltdase"/>
</dbReference>
<dbReference type="Gene3D" id="3.40.50.1000">
    <property type="entry name" value="HAD superfamily/HAD-like"/>
    <property type="match status" value="1"/>
</dbReference>
<name>A0A1H8AYF2_9RHOB</name>
<dbReference type="SUPFAM" id="SSF56784">
    <property type="entry name" value="HAD-like"/>
    <property type="match status" value="1"/>
</dbReference>
<protein>
    <submittedName>
        <fullName evidence="1">Putative hydrolase of the HAD superfamily</fullName>
    </submittedName>
</protein>
<keyword evidence="2" id="KW-1185">Reference proteome</keyword>
<dbReference type="SFLD" id="SFLDG01129">
    <property type="entry name" value="C1.5:_HAD__Beta-PGM__Phosphata"/>
    <property type="match status" value="1"/>
</dbReference>
<accession>A0A1H8AYF2</accession>
<dbReference type="STRING" id="1077947.SAMN05216227_100255"/>
<dbReference type="AlphaFoldDB" id="A0A1H8AYF2"/>
<dbReference type="GO" id="GO:0016787">
    <property type="term" value="F:hydrolase activity"/>
    <property type="evidence" value="ECO:0007669"/>
    <property type="project" value="UniProtKB-KW"/>
</dbReference>
<dbReference type="InterPro" id="IPR036412">
    <property type="entry name" value="HAD-like_sf"/>
</dbReference>
<gene>
    <name evidence="1" type="ORF">SAMN05216227_100255</name>
</gene>
<evidence type="ECO:0000313" key="1">
    <source>
        <dbReference type="EMBL" id="SEM75801.1"/>
    </source>
</evidence>
<dbReference type="EMBL" id="FOCO01000002">
    <property type="protein sequence ID" value="SEM75801.1"/>
    <property type="molecule type" value="Genomic_DNA"/>
</dbReference>
<dbReference type="Pfam" id="PF00702">
    <property type="entry name" value="Hydrolase"/>
    <property type="match status" value="1"/>
</dbReference>
<keyword evidence="1" id="KW-0378">Hydrolase</keyword>
<evidence type="ECO:0000313" key="2">
    <source>
        <dbReference type="Proteomes" id="UP000183002"/>
    </source>
</evidence>
<dbReference type="SFLD" id="SFLDG01132">
    <property type="entry name" value="C1.5.3:_5'-Nucleotidase_Like"/>
    <property type="match status" value="1"/>
</dbReference>
<dbReference type="Proteomes" id="UP000183002">
    <property type="component" value="Unassembled WGS sequence"/>
</dbReference>
<dbReference type="NCBIfam" id="TIGR01993">
    <property type="entry name" value="Pyr-5-nucltdase"/>
    <property type="match status" value="1"/>
</dbReference>